<organism evidence="1 2">
    <name type="scientific">Escherichia coli</name>
    <dbReference type="NCBI Taxonomy" id="562"/>
    <lineage>
        <taxon>Bacteria</taxon>
        <taxon>Pseudomonadati</taxon>
        <taxon>Pseudomonadota</taxon>
        <taxon>Gammaproteobacteria</taxon>
        <taxon>Enterobacterales</taxon>
        <taxon>Enterobacteriaceae</taxon>
        <taxon>Escherichia</taxon>
    </lineage>
</organism>
<dbReference type="Proteomes" id="UP000467488">
    <property type="component" value="Chromosome"/>
</dbReference>
<sequence>MCEFSSFQSIREYGISPELTRKYLGEKAAENLQSLQGYDPSEFTFSNGVFCDVKEKLCRDDRYFGVDGKRSGKINQTTTKMLFMCRE</sequence>
<dbReference type="Pfam" id="PF05666">
    <property type="entry name" value="YcgJ"/>
    <property type="match status" value="1"/>
</dbReference>
<protein>
    <submittedName>
        <fullName evidence="1">Uncharacterized protein</fullName>
    </submittedName>
</protein>
<evidence type="ECO:0000313" key="2">
    <source>
        <dbReference type="Proteomes" id="UP000467488"/>
    </source>
</evidence>
<dbReference type="AlphaFoldDB" id="A0A8S0FXV6"/>
<gene>
    <name evidence="1" type="ORF">EIMP300_59300</name>
</gene>
<dbReference type="InterPro" id="IPR008617">
    <property type="entry name" value="Uncharacterised_YcgJ"/>
</dbReference>
<proteinExistence type="predicted"/>
<reference evidence="1 2" key="1">
    <citation type="submission" date="2020-01" db="EMBL/GenBank/DDBJ databases">
        <title>Dynamics of blaIMP-6 dissemination in carbapenem resistant Enterobacteriacea isolated from regional surveillance in Osaka, Japan.</title>
        <authorList>
            <person name="Abe R."/>
            <person name="Akeda Y."/>
            <person name="Sugawara Y."/>
            <person name="Yamamoto N."/>
            <person name="Tomono K."/>
            <person name="Takeuchi D."/>
            <person name="Kawahara R."/>
            <person name="Hamada S."/>
        </authorList>
    </citation>
    <scope>NUCLEOTIDE SEQUENCE [LARGE SCALE GENOMIC DNA]</scope>
    <source>
        <strain evidence="1 2">E300</strain>
    </source>
</reference>
<evidence type="ECO:0000313" key="1">
    <source>
        <dbReference type="EMBL" id="BBU84530.1"/>
    </source>
</evidence>
<name>A0A8S0FXV6_ECOLX</name>
<accession>A0A8S0FXV6</accession>
<dbReference type="EMBL" id="AP022360">
    <property type="protein sequence ID" value="BBU84530.1"/>
    <property type="molecule type" value="Genomic_DNA"/>
</dbReference>